<dbReference type="AlphaFoldDB" id="A0A854CK72"/>
<sequence length="93" mass="9788">MSVLAPLAPLRAHAGRRLTEGLDDATIARLAANHPDLQQAIAAAAAEYALVRDDVADLLDLDEDGQISAVQEGFINFYADDAVTPYVALAARG</sequence>
<comment type="caution">
    <text evidence="1">The sequence shown here is derived from an EMBL/GenBank/DDBJ whole genome shotgun (WGS) entry which is preliminary data.</text>
</comment>
<protein>
    <submittedName>
        <fullName evidence="1">Lysine 6-aminotransferase</fullName>
    </submittedName>
</protein>
<proteinExistence type="predicted"/>
<feature type="non-terminal residue" evidence="1">
    <location>
        <position position="93"/>
    </location>
</feature>
<keyword evidence="1" id="KW-0032">Aminotransferase</keyword>
<name>A0A854CK72_XANOO</name>
<gene>
    <name evidence="1" type="ORF">BXO512_15425</name>
</gene>
<accession>A0A854CK72</accession>
<dbReference type="EMBL" id="JXEA01000212">
    <property type="protein sequence ID" value="OLG88707.1"/>
    <property type="molecule type" value="Genomic_DNA"/>
</dbReference>
<organism evidence="1">
    <name type="scientific">Xanthomonas oryzae pv. oryzae</name>
    <dbReference type="NCBI Taxonomy" id="64187"/>
    <lineage>
        <taxon>Bacteria</taxon>
        <taxon>Pseudomonadati</taxon>
        <taxon>Pseudomonadota</taxon>
        <taxon>Gammaproteobacteria</taxon>
        <taxon>Lysobacterales</taxon>
        <taxon>Lysobacteraceae</taxon>
        <taxon>Xanthomonas</taxon>
    </lineage>
</organism>
<reference evidence="1" key="1">
    <citation type="submission" date="2015-01" db="EMBL/GenBank/DDBJ databases">
        <title>Population genomics of rice bacterial leaf blight strains from India.</title>
        <authorList>
            <person name="Midha S."/>
            <person name="Anil M.G."/>
            <person name="Mishra D."/>
            <person name="Brahma K."/>
            <person name="Laha G.S."/>
            <person name="Sundaram R.M."/>
            <person name="Sonti R.V."/>
            <person name="Patil P.B."/>
        </authorList>
    </citation>
    <scope>NUCLEOTIDE SEQUENCE</scope>
    <source>
        <strain evidence="1">BXO512</strain>
    </source>
</reference>
<keyword evidence="1" id="KW-0808">Transferase</keyword>
<evidence type="ECO:0000313" key="1">
    <source>
        <dbReference type="EMBL" id="OLG88707.1"/>
    </source>
</evidence>
<dbReference type="GO" id="GO:0008483">
    <property type="term" value="F:transaminase activity"/>
    <property type="evidence" value="ECO:0007669"/>
    <property type="project" value="UniProtKB-KW"/>
</dbReference>